<dbReference type="NCBIfam" id="TIGR01683">
    <property type="entry name" value="thiS"/>
    <property type="match status" value="1"/>
</dbReference>
<proteinExistence type="predicted"/>
<dbReference type="InterPro" id="IPR003749">
    <property type="entry name" value="ThiS/MoaD-like"/>
</dbReference>
<dbReference type="InterPro" id="IPR016155">
    <property type="entry name" value="Mopterin_synth/thiamin_S_b"/>
</dbReference>
<gene>
    <name evidence="1" type="primary">thiS</name>
    <name evidence="1" type="ORF">GXW76_17835</name>
</gene>
<evidence type="ECO:0000313" key="1">
    <source>
        <dbReference type="EMBL" id="MBR0673044.1"/>
    </source>
</evidence>
<protein>
    <submittedName>
        <fullName evidence="1">Sulfur carrier protein ThiS</fullName>
    </submittedName>
</protein>
<dbReference type="AlphaFoldDB" id="A0A9X9X0W5"/>
<dbReference type="InterPro" id="IPR012675">
    <property type="entry name" value="Beta-grasp_dom_sf"/>
</dbReference>
<evidence type="ECO:0000313" key="2">
    <source>
        <dbReference type="Proteomes" id="UP001138751"/>
    </source>
</evidence>
<dbReference type="Pfam" id="PF02597">
    <property type="entry name" value="ThiS"/>
    <property type="match status" value="1"/>
</dbReference>
<dbReference type="InterPro" id="IPR010035">
    <property type="entry name" value="Thi_S"/>
</dbReference>
<organism evidence="1 2">
    <name type="scientific">Neoroseomonas soli</name>
    <dbReference type="NCBI Taxonomy" id="1081025"/>
    <lineage>
        <taxon>Bacteria</taxon>
        <taxon>Pseudomonadati</taxon>
        <taxon>Pseudomonadota</taxon>
        <taxon>Alphaproteobacteria</taxon>
        <taxon>Acetobacterales</taxon>
        <taxon>Acetobacteraceae</taxon>
        <taxon>Neoroseomonas</taxon>
    </lineage>
</organism>
<dbReference type="PANTHER" id="PTHR34472:SF1">
    <property type="entry name" value="SULFUR CARRIER PROTEIN THIS"/>
    <property type="match status" value="1"/>
</dbReference>
<dbReference type="Gene3D" id="3.10.20.30">
    <property type="match status" value="1"/>
</dbReference>
<dbReference type="CDD" id="cd00565">
    <property type="entry name" value="Ubl_ThiS"/>
    <property type="match status" value="1"/>
</dbReference>
<reference evidence="1" key="2">
    <citation type="journal article" date="2021" name="Syst. Appl. Microbiol.">
        <title>Roseomonas hellenica sp. nov., isolated from roots of wild-growing Alkanna tinctoria.</title>
        <authorList>
            <person name="Rat A."/>
            <person name="Naranjo H.D."/>
            <person name="Lebbe L."/>
            <person name="Cnockaert M."/>
            <person name="Krigas N."/>
            <person name="Grigoriadou K."/>
            <person name="Maloupa E."/>
            <person name="Willems A."/>
        </authorList>
    </citation>
    <scope>NUCLEOTIDE SEQUENCE</scope>
    <source>
        <strain evidence="1">LMG 31231</strain>
    </source>
</reference>
<dbReference type="EMBL" id="JAAEDM010000057">
    <property type="protein sequence ID" value="MBR0673044.1"/>
    <property type="molecule type" value="Genomic_DNA"/>
</dbReference>
<sequence>MTDRITITVNGEARNVASGDTVARLLAAIGLDTRKVAVERNEEIVPRSIYAEVALAAGDRLEIVHFIGGG</sequence>
<dbReference type="SUPFAM" id="SSF54285">
    <property type="entry name" value="MoaD/ThiS"/>
    <property type="match status" value="1"/>
</dbReference>
<accession>A0A9X9X0W5</accession>
<keyword evidence="2" id="KW-1185">Reference proteome</keyword>
<dbReference type="Proteomes" id="UP001138751">
    <property type="component" value="Unassembled WGS sequence"/>
</dbReference>
<name>A0A9X9X0W5_9PROT</name>
<reference evidence="1" key="1">
    <citation type="submission" date="2020-01" db="EMBL/GenBank/DDBJ databases">
        <authorList>
            <person name="Rat A."/>
        </authorList>
    </citation>
    <scope>NUCLEOTIDE SEQUENCE</scope>
    <source>
        <strain evidence="1">LMG 31231</strain>
    </source>
</reference>
<dbReference type="PANTHER" id="PTHR34472">
    <property type="entry name" value="SULFUR CARRIER PROTEIN THIS"/>
    <property type="match status" value="1"/>
</dbReference>
<comment type="caution">
    <text evidence="1">The sequence shown here is derived from an EMBL/GenBank/DDBJ whole genome shotgun (WGS) entry which is preliminary data.</text>
</comment>